<protein>
    <submittedName>
        <fullName evidence="1">Uncharacterized protein</fullName>
    </submittedName>
</protein>
<proteinExistence type="predicted"/>
<reference evidence="1 2" key="1">
    <citation type="submission" date="2024-01" db="EMBL/GenBank/DDBJ databases">
        <title>Culturomics analysis of mouse respiratory tract.</title>
        <authorList>
            <person name="Phillips A.M."/>
            <person name="Collette N.M."/>
            <person name="Mageeney C.M."/>
            <person name="Sinha A."/>
            <person name="Hern K.E."/>
            <person name="Arkin A.P."/>
            <person name="Williams K.P."/>
            <person name="Branda S."/>
        </authorList>
    </citation>
    <scope>NUCLEOTIDE SEQUENCE [LARGE SCALE GENOMIC DNA]</scope>
    <source>
        <strain evidence="1 2">CP20</strain>
    </source>
</reference>
<organism evidence="1 2">
    <name type="scientific">Shouchella rhizosphaerae</name>
    <dbReference type="NCBI Taxonomy" id="866786"/>
    <lineage>
        <taxon>Bacteria</taxon>
        <taxon>Bacillati</taxon>
        <taxon>Bacillota</taxon>
        <taxon>Bacilli</taxon>
        <taxon>Bacillales</taxon>
        <taxon>Bacillaceae</taxon>
        <taxon>Shouchella</taxon>
    </lineage>
</organism>
<dbReference type="RefSeq" id="WP_338465139.1">
    <property type="nucleotide sequence ID" value="NZ_CP144921.1"/>
</dbReference>
<accession>A0ABZ2CVI7</accession>
<evidence type="ECO:0000313" key="1">
    <source>
        <dbReference type="EMBL" id="WWA30383.1"/>
    </source>
</evidence>
<name>A0ABZ2CVI7_9BACI</name>
<keyword evidence="2" id="KW-1185">Reference proteome</keyword>
<dbReference type="EMBL" id="CP144921">
    <property type="protein sequence ID" value="WWA30383.1"/>
    <property type="molecule type" value="Genomic_DNA"/>
</dbReference>
<dbReference type="Proteomes" id="UP001341136">
    <property type="component" value="Chromosome"/>
</dbReference>
<evidence type="ECO:0000313" key="2">
    <source>
        <dbReference type="Proteomes" id="UP001341136"/>
    </source>
</evidence>
<gene>
    <name evidence="1" type="ORF">V5G21_00880</name>
</gene>
<sequence>MKDYPRHYIVNVGGSDTETYRYYGDNGYILRRTADLCTLERSLPRILTQLGVVSSTSEVRRNRAELVEDLPDSPHFQRINYGKRVVDIFVH</sequence>